<evidence type="ECO:0000313" key="4">
    <source>
        <dbReference type="Proteomes" id="UP000185725"/>
    </source>
</evidence>
<accession>A0A381F4J9</accession>
<protein>
    <submittedName>
        <fullName evidence="3">Uncharacterized protein</fullName>
    </submittedName>
</protein>
<dbReference type="EMBL" id="FTMF01000004">
    <property type="protein sequence ID" value="SIQ29532.1"/>
    <property type="molecule type" value="Genomic_DNA"/>
</dbReference>
<gene>
    <name evidence="3" type="ORF">NCTC13560_00190</name>
    <name evidence="2" type="ORF">SAMN05421682_10411</name>
</gene>
<dbReference type="EMBL" id="UFVS01000001">
    <property type="protein sequence ID" value="SUX41393.1"/>
    <property type="molecule type" value="Genomic_DNA"/>
</dbReference>
<evidence type="ECO:0000313" key="2">
    <source>
        <dbReference type="EMBL" id="SIQ29532.1"/>
    </source>
</evidence>
<reference evidence="3 5" key="2">
    <citation type="submission" date="2018-06" db="EMBL/GenBank/DDBJ databases">
        <authorList>
            <consortium name="Pathogen Informatics"/>
            <person name="Doyle S."/>
        </authorList>
    </citation>
    <scope>NUCLEOTIDE SEQUENCE [LARGE SCALE GENOMIC DNA]</scope>
    <source>
        <strain evidence="3 5">NCTC13560</strain>
    </source>
</reference>
<proteinExistence type="predicted"/>
<dbReference type="RefSeq" id="WP_076559445.1">
    <property type="nucleotide sequence ID" value="NZ_CP033929.1"/>
</dbReference>
<name>A0A381F4J9_9FLAO</name>
<dbReference type="GeneID" id="303674964"/>
<feature type="region of interest" description="Disordered" evidence="1">
    <location>
        <begin position="1312"/>
        <end position="1338"/>
    </location>
</feature>
<evidence type="ECO:0000313" key="5">
    <source>
        <dbReference type="Proteomes" id="UP000255231"/>
    </source>
</evidence>
<keyword evidence="4" id="KW-1185">Reference proteome</keyword>
<organism evidence="3 5">
    <name type="scientific">Chryseobacterium indoltheticum</name>
    <dbReference type="NCBI Taxonomy" id="254"/>
    <lineage>
        <taxon>Bacteria</taxon>
        <taxon>Pseudomonadati</taxon>
        <taxon>Bacteroidota</taxon>
        <taxon>Flavobacteriia</taxon>
        <taxon>Flavobacteriales</taxon>
        <taxon>Weeksellaceae</taxon>
        <taxon>Chryseobacterium group</taxon>
        <taxon>Chryseobacterium</taxon>
    </lineage>
</organism>
<dbReference type="Proteomes" id="UP000185725">
    <property type="component" value="Unassembled WGS sequence"/>
</dbReference>
<sequence>MTKIYFIFIAVSCIFFNTVKGNNSYTRGDSLQLNTNSLSNIKNNKHLSIEKIDKFSTYFNNDPETDREIGKAMGAFNELESSGNFTNTINPNELTEFPIGLKENISNVEYGIVVTKAKFTPEYALINVYARVVTPQAGAEGGKRTLYFGAEGVMLSYKGKIIGDAKLSLLGNIHIPFNQDQWMLTLEGGVMNKYSGESVDVNTYVIIDCDGIKELALKGNVQISRNVLVPLDSNGAVLPEVGNDGYTNRVQGDFALKASDWNDLLVNVSITPFAITSQIKNQDKGFFSFYVNNAVLDLSDLRTDPNVLFPQYYATHGYLIGGTDSWRGLYVESLYVGLPQEFKTEDHIDRRVSFQAQNLLIDSYGVSGNFSANNLFPLEKGITSEQNSWRYSLDQIGVDLAASKIVGANLKGKIQLPVQKQNNANQNENLPDRLGYQGVITEEEYMITVATLDHINFDIWSAKATIAPGSYLELKVKNREFLPKAVLTGTLAIGANGKSTENNNDPNAKKDADFKGIKFQELTLQTRAPYITAQYFGVQGEQKLVGFPASIKNIFVEADNGYANLGFEITVGLQEERFSASGGMKISGLIINENNRQRWRYDGFNLTKLGLKNVDIGVAIVSGEFQIMRNDPLYGDGFTAHLNAKLKELNIEVNVNAAYGFSTFRYWGFEGSVDGLKIQASVLTITGFTGGAFYRMVPNRDMSADPAYRDKALVLTPDNTVGLALRAGIYGSIASKNAVSIMAGFNMSTNPNGGLANVGFIGEALVMADLSKLIPGDPLAGVKDKFKEMVGKSEFLNKLKDDEIVNSFLDTKAVDEQYPVTKDVKGAIYAKLAMNYDFNNSVFHANLDVFVNIANGIISGIGPNGRAGWAVVHIAPNEWYMHIGTPTDMIGLKVGFGSFSLQSGSYFMVGNRIPGSPPPPPEVADILGLKLDDIDYMSSLNALGDGKGFAFGTHLKFDTGDMTALFLYARFQAGLGTDIMLKDYGEAKCSNRGGDQIGINGWYANGQAYVYLQGELGIKIKLWFIKKRIPIIKAGVASLLQAKGPNPYWVRGYLGGYYNLLGGMIKGRFRFKMEFGEECVLENASVLGGMKIITDLTPKNDDTDVDVFAIPQATFAMRVNEPIVIPEDDGDHTYKIVVEKMTIVDDQGKEIKGVIEYANSKDVANFVSDDILPPSKTLKAIMQVSFMEKKNGMYEVVMVDGQKAIEVEERTFTTGTAPNVIPLSNIKYAYPVAEQENYYTQESNKGYIKLKRGQDYLFDDPNWTTKIVFAADSPAESNFSYNGNDNIVNFTVPNLSKQKDYTLALIAKNKNGAGNSSGNQTEEQTVKTEENEDDSAVSVTTEVKKAQNLSKNGEIDRLSFVFRTSKYNTMSDKLSALNFNSLWIKLHSDVVTLQNNMNADEYFDVTELTGSKYTDNKPLINLMALMDDSFAAKFKGLFYDAYPVDQLTLDRAESEEDFAGIPPVKAFPVFTSYLQYLGSDKGNTFLKQTFPYKYDLFSFYKSDWYVLVSKSASKYVGIPLNARPQAINNLLRSTYGIIPTLKYRVKAKYILPGDKAGSEKQIDYEFK</sequence>
<reference evidence="2 4" key="1">
    <citation type="submission" date="2017-01" db="EMBL/GenBank/DDBJ databases">
        <authorList>
            <person name="Varghese N."/>
            <person name="Submissions S."/>
        </authorList>
    </citation>
    <scope>NUCLEOTIDE SEQUENCE [LARGE SCALE GENOMIC DNA]</scope>
    <source>
        <strain evidence="2 4">ATCC 27950</strain>
    </source>
</reference>
<evidence type="ECO:0000313" key="3">
    <source>
        <dbReference type="EMBL" id="SUX41393.1"/>
    </source>
</evidence>
<dbReference type="Proteomes" id="UP000255231">
    <property type="component" value="Unassembled WGS sequence"/>
</dbReference>
<evidence type="ECO:0000256" key="1">
    <source>
        <dbReference type="SAM" id="MobiDB-lite"/>
    </source>
</evidence>